<evidence type="ECO:0000313" key="2">
    <source>
        <dbReference type="Proteomes" id="UP001597340"/>
    </source>
</evidence>
<organism evidence="1 2">
    <name type="scientific">Paenibacillus farraposensis</name>
    <dbReference type="NCBI Taxonomy" id="2807095"/>
    <lineage>
        <taxon>Bacteria</taxon>
        <taxon>Bacillati</taxon>
        <taxon>Bacillota</taxon>
        <taxon>Bacilli</taxon>
        <taxon>Bacillales</taxon>
        <taxon>Paenibacillaceae</taxon>
        <taxon>Paenibacillus</taxon>
    </lineage>
</organism>
<dbReference type="InterPro" id="IPR036390">
    <property type="entry name" value="WH_DNA-bd_sf"/>
</dbReference>
<dbReference type="SUPFAM" id="SSF46785">
    <property type="entry name" value="Winged helix' DNA-binding domain"/>
    <property type="match status" value="1"/>
</dbReference>
<gene>
    <name evidence="1" type="ORF">ACFQ5D_20540</name>
</gene>
<protein>
    <submittedName>
        <fullName evidence="1">Uncharacterized protein</fullName>
    </submittedName>
</protein>
<sequence>MSNRLIYVIIRTKELRKVSDFPVTTSNEEQKQLRINKATFDLDFNQPTEVYIEHIVSMLNMGPKLIMRALSNGKSYNKEDLSLQSQIRRGELNFSVTPLEALGFIHLEQSGKSVLHSLTPLGFKVYEKYRHIFDNAVPNLGE</sequence>
<reference evidence="2" key="1">
    <citation type="journal article" date="2019" name="Int. J. Syst. Evol. Microbiol.">
        <title>The Global Catalogue of Microorganisms (GCM) 10K type strain sequencing project: providing services to taxonomists for standard genome sequencing and annotation.</title>
        <authorList>
            <consortium name="The Broad Institute Genomics Platform"/>
            <consortium name="The Broad Institute Genome Sequencing Center for Infectious Disease"/>
            <person name="Wu L."/>
            <person name="Ma J."/>
        </authorList>
    </citation>
    <scope>NUCLEOTIDE SEQUENCE [LARGE SCALE GENOMIC DNA]</scope>
    <source>
        <strain evidence="2">CCM 9147</strain>
    </source>
</reference>
<evidence type="ECO:0000313" key="1">
    <source>
        <dbReference type="EMBL" id="MFD1463691.1"/>
    </source>
</evidence>
<dbReference type="Proteomes" id="UP001597340">
    <property type="component" value="Unassembled WGS sequence"/>
</dbReference>
<proteinExistence type="predicted"/>
<accession>A0ABW4DKZ2</accession>
<keyword evidence="2" id="KW-1185">Reference proteome</keyword>
<name>A0ABW4DKZ2_9BACL</name>
<comment type="caution">
    <text evidence="1">The sequence shown here is derived from an EMBL/GenBank/DDBJ whole genome shotgun (WGS) entry which is preliminary data.</text>
</comment>
<dbReference type="RefSeq" id="WP_229523833.1">
    <property type="nucleotide sequence ID" value="NZ_JAFFQR010000042.1"/>
</dbReference>
<dbReference type="EMBL" id="JBHTNZ010000040">
    <property type="protein sequence ID" value="MFD1463691.1"/>
    <property type="molecule type" value="Genomic_DNA"/>
</dbReference>